<evidence type="ECO:0000313" key="5">
    <source>
        <dbReference type="Proteomes" id="UP000015105"/>
    </source>
</evidence>
<reference evidence="4" key="3">
    <citation type="journal article" date="2017" name="Nature">
        <title>Genome sequence of the progenitor of the wheat D genome Aegilops tauschii.</title>
        <authorList>
            <person name="Luo M.C."/>
            <person name="Gu Y.Q."/>
            <person name="Puiu D."/>
            <person name="Wang H."/>
            <person name="Twardziok S.O."/>
            <person name="Deal K.R."/>
            <person name="Huo N."/>
            <person name="Zhu T."/>
            <person name="Wang L."/>
            <person name="Wang Y."/>
            <person name="McGuire P.E."/>
            <person name="Liu S."/>
            <person name="Long H."/>
            <person name="Ramasamy R.K."/>
            <person name="Rodriguez J.C."/>
            <person name="Van S.L."/>
            <person name="Yuan L."/>
            <person name="Wang Z."/>
            <person name="Xia Z."/>
            <person name="Xiao L."/>
            <person name="Anderson O.D."/>
            <person name="Ouyang S."/>
            <person name="Liang Y."/>
            <person name="Zimin A.V."/>
            <person name="Pertea G."/>
            <person name="Qi P."/>
            <person name="Bennetzen J.L."/>
            <person name="Dai X."/>
            <person name="Dawson M.W."/>
            <person name="Muller H.G."/>
            <person name="Kugler K."/>
            <person name="Rivarola-Duarte L."/>
            <person name="Spannagl M."/>
            <person name="Mayer K.F.X."/>
            <person name="Lu F.H."/>
            <person name="Bevan M.W."/>
            <person name="Leroy P."/>
            <person name="Li P."/>
            <person name="You F.M."/>
            <person name="Sun Q."/>
            <person name="Liu Z."/>
            <person name="Lyons E."/>
            <person name="Wicker T."/>
            <person name="Salzberg S.L."/>
            <person name="Devos K.M."/>
            <person name="Dvorak J."/>
        </authorList>
    </citation>
    <scope>NUCLEOTIDE SEQUENCE [LARGE SCALE GENOMIC DNA]</scope>
    <source>
        <strain evidence="4">cv. AL8/78</strain>
    </source>
</reference>
<evidence type="ECO:0000256" key="2">
    <source>
        <dbReference type="ARBA" id="ARBA00023136"/>
    </source>
</evidence>
<dbReference type="Proteomes" id="UP000015105">
    <property type="component" value="Chromosome 7D"/>
</dbReference>
<evidence type="ECO:0000256" key="3">
    <source>
        <dbReference type="SAM" id="Phobius"/>
    </source>
</evidence>
<name>A0A453QIH7_AEGTS</name>
<dbReference type="GO" id="GO:0098542">
    <property type="term" value="P:defense response to other organism"/>
    <property type="evidence" value="ECO:0007669"/>
    <property type="project" value="InterPro"/>
</dbReference>
<sequence>HRWDQLRTRATTTISVNPFMSSHLGRLPLAMYQSQQERHVYTFETGYVDSGVPTQYAPDPSPPAQAPPRRRLTPFRILVRVFIGICTFIGVLSLLIWLIYRPRTIQMAVDSATLWSFNLNSTTSPPLLSYNLTAGVSISNPSKRVSVYYDRLQVEGFYQEERFGRAALPLSFQGVRRTDTVRGMLQGSSARYFDNAMASGTGVFPLDLWVVGTVRYKYGELTTTSASTLSVKCPLVLQLMEASTRVECIVISS</sequence>
<organism evidence="4 5">
    <name type="scientific">Aegilops tauschii subsp. strangulata</name>
    <name type="common">Goatgrass</name>
    <dbReference type="NCBI Taxonomy" id="200361"/>
    <lineage>
        <taxon>Eukaryota</taxon>
        <taxon>Viridiplantae</taxon>
        <taxon>Streptophyta</taxon>
        <taxon>Embryophyta</taxon>
        <taxon>Tracheophyta</taxon>
        <taxon>Spermatophyta</taxon>
        <taxon>Magnoliopsida</taxon>
        <taxon>Liliopsida</taxon>
        <taxon>Poales</taxon>
        <taxon>Poaceae</taxon>
        <taxon>BOP clade</taxon>
        <taxon>Pooideae</taxon>
        <taxon>Triticodae</taxon>
        <taxon>Triticeae</taxon>
        <taxon>Triticinae</taxon>
        <taxon>Aegilops</taxon>
    </lineage>
</organism>
<reference evidence="5" key="2">
    <citation type="journal article" date="2017" name="Nat. Plants">
        <title>The Aegilops tauschii genome reveals multiple impacts of transposons.</title>
        <authorList>
            <person name="Zhao G."/>
            <person name="Zou C."/>
            <person name="Li K."/>
            <person name="Wang K."/>
            <person name="Li T."/>
            <person name="Gao L."/>
            <person name="Zhang X."/>
            <person name="Wang H."/>
            <person name="Yang Z."/>
            <person name="Liu X."/>
            <person name="Jiang W."/>
            <person name="Mao L."/>
            <person name="Kong X."/>
            <person name="Jiao Y."/>
            <person name="Jia J."/>
        </authorList>
    </citation>
    <scope>NUCLEOTIDE SEQUENCE [LARGE SCALE GENOMIC DNA]</scope>
    <source>
        <strain evidence="5">cv. AL8/78</strain>
    </source>
</reference>
<dbReference type="Gramene" id="AET7Gv20132600.1">
    <property type="protein sequence ID" value="AET7Gv20132600.1"/>
    <property type="gene ID" value="AET7Gv20132600"/>
</dbReference>
<reference evidence="4" key="5">
    <citation type="journal article" date="2021" name="G3 (Bethesda)">
        <title>Aegilops tauschii genome assembly Aet v5.0 features greater sequence contiguity and improved annotation.</title>
        <authorList>
            <person name="Wang L."/>
            <person name="Zhu T."/>
            <person name="Rodriguez J.C."/>
            <person name="Deal K.R."/>
            <person name="Dubcovsky J."/>
            <person name="McGuire P.E."/>
            <person name="Lux T."/>
            <person name="Spannagl M."/>
            <person name="Mayer K.F.X."/>
            <person name="Baldrich P."/>
            <person name="Meyers B.C."/>
            <person name="Huo N."/>
            <person name="Gu Y.Q."/>
            <person name="Zhou H."/>
            <person name="Devos K.M."/>
            <person name="Bennetzen J.L."/>
            <person name="Unver T."/>
            <person name="Budak H."/>
            <person name="Gulick P.J."/>
            <person name="Galiba G."/>
            <person name="Kalapos B."/>
            <person name="Nelson D.R."/>
            <person name="Li P."/>
            <person name="You F.M."/>
            <person name="Luo M.C."/>
            <person name="Dvorak J."/>
        </authorList>
    </citation>
    <scope>NUCLEOTIDE SEQUENCE [LARGE SCALE GENOMIC DNA]</scope>
    <source>
        <strain evidence="4">cv. AL8/78</strain>
    </source>
</reference>
<evidence type="ECO:0000313" key="4">
    <source>
        <dbReference type="EnsemblPlants" id="AET7Gv20132600.1"/>
    </source>
</evidence>
<dbReference type="GO" id="GO:0005886">
    <property type="term" value="C:plasma membrane"/>
    <property type="evidence" value="ECO:0007669"/>
    <property type="project" value="TreeGrafter"/>
</dbReference>
<keyword evidence="3" id="KW-1133">Transmembrane helix</keyword>
<comment type="subcellular location">
    <subcellularLocation>
        <location evidence="1">Membrane</location>
    </subcellularLocation>
</comment>
<reference evidence="5" key="1">
    <citation type="journal article" date="2014" name="Science">
        <title>Ancient hybridizations among the ancestral genomes of bread wheat.</title>
        <authorList>
            <consortium name="International Wheat Genome Sequencing Consortium,"/>
            <person name="Marcussen T."/>
            <person name="Sandve S.R."/>
            <person name="Heier L."/>
            <person name="Spannagl M."/>
            <person name="Pfeifer M."/>
            <person name="Jakobsen K.S."/>
            <person name="Wulff B.B."/>
            <person name="Steuernagel B."/>
            <person name="Mayer K.F."/>
            <person name="Olsen O.A."/>
        </authorList>
    </citation>
    <scope>NUCLEOTIDE SEQUENCE [LARGE SCALE GENOMIC DNA]</scope>
    <source>
        <strain evidence="5">cv. AL8/78</strain>
    </source>
</reference>
<dbReference type="GO" id="GO:0009506">
    <property type="term" value="C:plasmodesma"/>
    <property type="evidence" value="ECO:0007669"/>
    <property type="project" value="TreeGrafter"/>
</dbReference>
<keyword evidence="5" id="KW-1185">Reference proteome</keyword>
<dbReference type="EnsemblPlants" id="AET7Gv20132600.1">
    <property type="protein sequence ID" value="AET7Gv20132600.1"/>
    <property type="gene ID" value="AET7Gv20132600"/>
</dbReference>
<accession>A0A453QIH7</accession>
<reference evidence="4" key="4">
    <citation type="submission" date="2019-03" db="UniProtKB">
        <authorList>
            <consortium name="EnsemblPlants"/>
        </authorList>
    </citation>
    <scope>IDENTIFICATION</scope>
</reference>
<dbReference type="AlphaFoldDB" id="A0A453QIH7"/>
<proteinExistence type="predicted"/>
<evidence type="ECO:0008006" key="6">
    <source>
        <dbReference type="Google" id="ProtNLM"/>
    </source>
</evidence>
<dbReference type="PANTHER" id="PTHR31415:SF122">
    <property type="entry name" value="OS01G0864632 PROTEIN"/>
    <property type="match status" value="1"/>
</dbReference>
<evidence type="ECO:0000256" key="1">
    <source>
        <dbReference type="ARBA" id="ARBA00004370"/>
    </source>
</evidence>
<keyword evidence="3" id="KW-0812">Transmembrane</keyword>
<protein>
    <recommendedName>
        <fullName evidence="6">Late embryogenesis abundant protein LEA-2 subgroup domain-containing protein</fullName>
    </recommendedName>
</protein>
<keyword evidence="2 3" id="KW-0472">Membrane</keyword>
<dbReference type="InterPro" id="IPR044839">
    <property type="entry name" value="NDR1-like"/>
</dbReference>
<dbReference type="PANTHER" id="PTHR31415">
    <property type="entry name" value="OS05G0367900 PROTEIN"/>
    <property type="match status" value="1"/>
</dbReference>
<dbReference type="STRING" id="200361.A0A453QIH7"/>
<feature type="transmembrane region" description="Helical" evidence="3">
    <location>
        <begin position="77"/>
        <end position="100"/>
    </location>
</feature>